<dbReference type="Gene3D" id="2.60.40.1220">
    <property type="match status" value="1"/>
</dbReference>
<dbReference type="InterPro" id="IPR014756">
    <property type="entry name" value="Ig_E-set"/>
</dbReference>
<evidence type="ECO:0000313" key="6">
    <source>
        <dbReference type="EMBL" id="CAB4941822.1"/>
    </source>
</evidence>
<reference evidence="6" key="1">
    <citation type="submission" date="2020-05" db="EMBL/GenBank/DDBJ databases">
        <authorList>
            <person name="Chiriac C."/>
            <person name="Salcher M."/>
            <person name="Ghai R."/>
            <person name="Kavagutti S V."/>
        </authorList>
    </citation>
    <scope>NUCLEOTIDE SEQUENCE</scope>
</reference>
<keyword evidence="4" id="KW-0812">Transmembrane</keyword>
<gene>
    <name evidence="6" type="ORF">UFOPK3774_00694</name>
</gene>
<feature type="domain" description="CopC" evidence="5">
    <location>
        <begin position="3"/>
        <end position="40"/>
    </location>
</feature>
<dbReference type="GO" id="GO:0005507">
    <property type="term" value="F:copper ion binding"/>
    <property type="evidence" value="ECO:0007669"/>
    <property type="project" value="InterPro"/>
</dbReference>
<protein>
    <submittedName>
        <fullName evidence="6">Unannotated protein</fullName>
    </submittedName>
</protein>
<evidence type="ECO:0000256" key="3">
    <source>
        <dbReference type="SAM" id="MobiDB-lite"/>
    </source>
</evidence>
<dbReference type="GO" id="GO:0042597">
    <property type="term" value="C:periplasmic space"/>
    <property type="evidence" value="ECO:0007669"/>
    <property type="project" value="InterPro"/>
</dbReference>
<evidence type="ECO:0000256" key="1">
    <source>
        <dbReference type="ARBA" id="ARBA00022729"/>
    </source>
</evidence>
<dbReference type="AlphaFoldDB" id="A0A6J7JI10"/>
<keyword evidence="4" id="KW-1133">Transmembrane helix</keyword>
<keyword evidence="1" id="KW-0732">Signal</keyword>
<dbReference type="InterPro" id="IPR014755">
    <property type="entry name" value="Cu-Rt/internalin_Ig-like"/>
</dbReference>
<proteinExistence type="predicted"/>
<feature type="compositionally biased region" description="Acidic residues" evidence="3">
    <location>
        <begin position="62"/>
        <end position="73"/>
    </location>
</feature>
<evidence type="ECO:0000256" key="4">
    <source>
        <dbReference type="SAM" id="Phobius"/>
    </source>
</evidence>
<dbReference type="Pfam" id="PF04234">
    <property type="entry name" value="CopC"/>
    <property type="match status" value="1"/>
</dbReference>
<evidence type="ECO:0000256" key="2">
    <source>
        <dbReference type="ARBA" id="ARBA00023008"/>
    </source>
</evidence>
<dbReference type="EMBL" id="CAFBNG010000121">
    <property type="protein sequence ID" value="CAB4941822.1"/>
    <property type="molecule type" value="Genomic_DNA"/>
</dbReference>
<feature type="region of interest" description="Disordered" evidence="3">
    <location>
        <begin position="51"/>
        <end position="73"/>
    </location>
</feature>
<evidence type="ECO:0000259" key="5">
    <source>
        <dbReference type="Pfam" id="PF04234"/>
    </source>
</evidence>
<feature type="transmembrane region" description="Helical" evidence="4">
    <location>
        <begin position="79"/>
        <end position="96"/>
    </location>
</feature>
<dbReference type="InterPro" id="IPR007348">
    <property type="entry name" value="CopC_dom"/>
</dbReference>
<keyword evidence="4" id="KW-0472">Membrane</keyword>
<keyword evidence="2" id="KW-0186">Copper</keyword>
<dbReference type="SUPFAM" id="SSF81296">
    <property type="entry name" value="E set domains"/>
    <property type="match status" value="1"/>
</dbReference>
<organism evidence="6">
    <name type="scientific">freshwater metagenome</name>
    <dbReference type="NCBI Taxonomy" id="449393"/>
    <lineage>
        <taxon>unclassified sequences</taxon>
        <taxon>metagenomes</taxon>
        <taxon>ecological metagenomes</taxon>
    </lineage>
</organism>
<dbReference type="GO" id="GO:0046688">
    <property type="term" value="P:response to copper ion"/>
    <property type="evidence" value="ECO:0007669"/>
    <property type="project" value="InterPro"/>
</dbReference>
<sequence length="102" mass="10715">MKTHVSQPLSVDSTPGVYSVKFRVVAADGHVLEDTYAFTVAAGQSATALAGPIMKPTTPGSSEEELAEGSGEEESANRLLPFALIGVALVAIYGVVRRIRKK</sequence>
<accession>A0A6J7JI10</accession>
<name>A0A6J7JI10_9ZZZZ</name>